<evidence type="ECO:0008006" key="5">
    <source>
        <dbReference type="Google" id="ProtNLM"/>
    </source>
</evidence>
<reference evidence="3" key="2">
    <citation type="submission" date="2021-01" db="EMBL/GenBank/DDBJ databases">
        <authorList>
            <person name="Schikora-Tamarit M.A."/>
        </authorList>
    </citation>
    <scope>NUCLEOTIDE SEQUENCE</scope>
    <source>
        <strain evidence="3">CBS6341</strain>
    </source>
</reference>
<sequence>MSDTPIPSSPTSDLTPSRAGSPSIKNNSNNGGGRSKKQSSQIGKKVSAEILERRRAGRLKAAETMARNIKKSGIERRENPVKFSVFDNVNLINQKNYFTDYLKKDEQSFILRERRLLRGSQKSTVTTTTTTATLARDKKESSLSIKEQTSQLNDEDDDNDDNDNDDDNDENGEQNDRHGSRTIVIHPGSKYIRIGLASDIYPKTYPFVIGIPKSNDKKSSSSNNGIDVELEDQKNLKIKRENKESLYKDFKERMKYYKRRIIPNSNEIVQNYNKKSQPESIPEHNDLHKFEFIKPSNKDKYFIGEDAFKLDSNRFRLRYPLQTNGKFNYKDYKSIHELIGEIQLYLREILSKNFQIDQFSNYKIVLIIPDLYDKIYIEKFIELLLQMEFNSVAIIQESLAATYGAGISNACVVDIGAQTTKISCIDDGMIISNSRAVLNYGGDDITTNFYNLLKNSNFPINFNPNIPYEWQMMEQLKEKFITFQDANITVQLYNFIKRFPNKLSEKYEFKVFDEVILSPMGLFFPKIFEKTSINYENLKSSKDDQRSRDVFSGELDDPLSKTQKDCFQNSNIYANQLDFEVLKDLIDTNNLEDGIDSNSVALTPLDKAIIQSIANASRYDFTKMKNFFENILIVGGGSKIESLDFILIDRINIWRPKLLTLLNLPDFLKNIETIINKHQTDNEYSKNNENIELIDELNKNLFNILERELNQFLSQYQHDSTTVQVLPSPREIDPSILTWKGGSVFGRLKIMEELWITKNDWELIGSRTLQYKSLFNY</sequence>
<dbReference type="SMART" id="SM00268">
    <property type="entry name" value="ACTIN"/>
    <property type="match status" value="1"/>
</dbReference>
<protein>
    <recommendedName>
        <fullName evidence="5">Actin-related protein 8</fullName>
    </recommendedName>
</protein>
<keyword evidence="4" id="KW-1185">Reference proteome</keyword>
<dbReference type="Gene3D" id="3.90.640.10">
    <property type="entry name" value="Actin, Chain A, domain 4"/>
    <property type="match status" value="1"/>
</dbReference>
<dbReference type="EMBL" id="JAEUBF010001330">
    <property type="protein sequence ID" value="KAH3669558.1"/>
    <property type="molecule type" value="Genomic_DNA"/>
</dbReference>
<evidence type="ECO:0000313" key="3">
    <source>
        <dbReference type="EMBL" id="KAH3669558.1"/>
    </source>
</evidence>
<feature type="region of interest" description="Disordered" evidence="2">
    <location>
        <begin position="121"/>
        <end position="183"/>
    </location>
</feature>
<dbReference type="CDD" id="cd10206">
    <property type="entry name" value="ASKHA_NBD_Arp8-like"/>
    <property type="match status" value="1"/>
</dbReference>
<comment type="caution">
    <text evidence="3">The sequence shown here is derived from an EMBL/GenBank/DDBJ whole genome shotgun (WGS) entry which is preliminary data.</text>
</comment>
<proteinExistence type="inferred from homology"/>
<dbReference type="Gene3D" id="3.30.420.40">
    <property type="match status" value="1"/>
</dbReference>
<dbReference type="InterPro" id="IPR004000">
    <property type="entry name" value="Actin"/>
</dbReference>
<gene>
    <name evidence="3" type="ORF">WICMUC_004980</name>
</gene>
<dbReference type="PANTHER" id="PTHR11937">
    <property type="entry name" value="ACTIN"/>
    <property type="match status" value="1"/>
</dbReference>
<dbReference type="Gene3D" id="3.30.420.580">
    <property type="match status" value="1"/>
</dbReference>
<comment type="similarity">
    <text evidence="1">Belongs to the actin family.</text>
</comment>
<evidence type="ECO:0000256" key="2">
    <source>
        <dbReference type="SAM" id="MobiDB-lite"/>
    </source>
</evidence>
<feature type="compositionally biased region" description="Low complexity" evidence="2">
    <location>
        <begin position="124"/>
        <end position="133"/>
    </location>
</feature>
<dbReference type="Proteomes" id="UP000769528">
    <property type="component" value="Unassembled WGS sequence"/>
</dbReference>
<feature type="compositionally biased region" description="Acidic residues" evidence="2">
    <location>
        <begin position="153"/>
        <end position="173"/>
    </location>
</feature>
<feature type="region of interest" description="Disordered" evidence="2">
    <location>
        <begin position="1"/>
        <end position="46"/>
    </location>
</feature>
<dbReference type="InterPro" id="IPR043129">
    <property type="entry name" value="ATPase_NBD"/>
</dbReference>
<dbReference type="Pfam" id="PF00022">
    <property type="entry name" value="Actin"/>
    <property type="match status" value="2"/>
</dbReference>
<organism evidence="3 4">
    <name type="scientific">Wickerhamomyces mucosus</name>
    <dbReference type="NCBI Taxonomy" id="1378264"/>
    <lineage>
        <taxon>Eukaryota</taxon>
        <taxon>Fungi</taxon>
        <taxon>Dikarya</taxon>
        <taxon>Ascomycota</taxon>
        <taxon>Saccharomycotina</taxon>
        <taxon>Saccharomycetes</taxon>
        <taxon>Phaffomycetales</taxon>
        <taxon>Wickerhamomycetaceae</taxon>
        <taxon>Wickerhamomyces</taxon>
    </lineage>
</organism>
<dbReference type="SUPFAM" id="SSF53067">
    <property type="entry name" value="Actin-like ATPase domain"/>
    <property type="match status" value="2"/>
</dbReference>
<name>A0A9P8T7U3_9ASCO</name>
<feature type="compositionally biased region" description="Low complexity" evidence="2">
    <location>
        <begin position="1"/>
        <end position="29"/>
    </location>
</feature>
<dbReference type="AlphaFoldDB" id="A0A9P8T7U3"/>
<evidence type="ECO:0000256" key="1">
    <source>
        <dbReference type="RuleBase" id="RU000487"/>
    </source>
</evidence>
<feature type="compositionally biased region" description="Polar residues" evidence="2">
    <location>
        <begin position="142"/>
        <end position="152"/>
    </location>
</feature>
<accession>A0A9P8T7U3</accession>
<evidence type="ECO:0000313" key="4">
    <source>
        <dbReference type="Proteomes" id="UP000769528"/>
    </source>
</evidence>
<dbReference type="OrthoDB" id="5572108at2759"/>
<reference evidence="3" key="1">
    <citation type="journal article" date="2021" name="Open Biol.">
        <title>Shared evolutionary footprints suggest mitochondrial oxidative damage underlies multiple complex I losses in fungi.</title>
        <authorList>
            <person name="Schikora-Tamarit M.A."/>
            <person name="Marcet-Houben M."/>
            <person name="Nosek J."/>
            <person name="Gabaldon T."/>
        </authorList>
    </citation>
    <scope>NUCLEOTIDE SEQUENCE</scope>
    <source>
        <strain evidence="3">CBS6341</strain>
    </source>
</reference>